<evidence type="ECO:0000256" key="1">
    <source>
        <dbReference type="SAM" id="Coils"/>
    </source>
</evidence>
<dbReference type="Ensembl" id="ENSCWAT00000031914.1">
    <property type="protein sequence ID" value="ENSCWAP00000029461.1"/>
    <property type="gene ID" value="ENSCWAG00000022043.1"/>
</dbReference>
<reference evidence="3" key="1">
    <citation type="submission" date="2025-08" db="UniProtKB">
        <authorList>
            <consortium name="Ensembl"/>
        </authorList>
    </citation>
    <scope>IDENTIFICATION</scope>
</reference>
<evidence type="ECO:0000313" key="3">
    <source>
        <dbReference type="Ensembl" id="ENSCWAP00000029461.1"/>
    </source>
</evidence>
<keyword evidence="1" id="KW-0175">Coiled coil</keyword>
<evidence type="ECO:0000313" key="4">
    <source>
        <dbReference type="Proteomes" id="UP000694540"/>
    </source>
</evidence>
<organism evidence="3 4">
    <name type="scientific">Catagonus wagneri</name>
    <name type="common">Chacoan peccary</name>
    <dbReference type="NCBI Taxonomy" id="51154"/>
    <lineage>
        <taxon>Eukaryota</taxon>
        <taxon>Metazoa</taxon>
        <taxon>Chordata</taxon>
        <taxon>Craniata</taxon>
        <taxon>Vertebrata</taxon>
        <taxon>Euteleostomi</taxon>
        <taxon>Mammalia</taxon>
        <taxon>Eutheria</taxon>
        <taxon>Laurasiatheria</taxon>
        <taxon>Artiodactyla</taxon>
        <taxon>Suina</taxon>
        <taxon>Tayassuidae</taxon>
        <taxon>Catagonus</taxon>
    </lineage>
</organism>
<sequence length="297" mass="34375">MTSASNSPGSYLSSKTRSSKIDDTYLKELNEDLKLRKQELLEILKPLEDKNSLLFQKLMSNLEEKQRSLQIMRRIMTGKGNDDSSVTELIKEAEEMKQSLERKNRMLRKEMEMLWNKTFNAEELSDQPKVPQIKNKADLQDGKASKTPSSSRKTKNELETLYAEKVKEIRKEKQQKKMEWVRYQEQPNIIQNDFNGKVIELRIEALKNNQKANDLKLSLCILQNFEPKQAFLDLPESQGTIGTTTMGRATPSKNEPNVRILRSKNYTEQQGAKGNHFDDGRGRLFFLRSMPDEVLKG</sequence>
<protein>
    <submittedName>
        <fullName evidence="3">Coiled-coil domain containing 196</fullName>
    </submittedName>
</protein>
<feature type="region of interest" description="Disordered" evidence="2">
    <location>
        <begin position="125"/>
        <end position="157"/>
    </location>
</feature>
<dbReference type="AlphaFoldDB" id="A0A8C3YX93"/>
<proteinExistence type="predicted"/>
<accession>A0A8C3YX93</accession>
<dbReference type="PANTHER" id="PTHR37863:SF1">
    <property type="entry name" value="COILED-COIL DOMAIN-CONTAINING PROTEIN 196-RELATED"/>
    <property type="match status" value="1"/>
</dbReference>
<evidence type="ECO:0000256" key="2">
    <source>
        <dbReference type="SAM" id="MobiDB-lite"/>
    </source>
</evidence>
<gene>
    <name evidence="3" type="primary">CCDC196</name>
</gene>
<dbReference type="Proteomes" id="UP000694540">
    <property type="component" value="Unplaced"/>
</dbReference>
<feature type="coiled-coil region" evidence="1">
    <location>
        <begin position="83"/>
        <end position="113"/>
    </location>
</feature>
<reference evidence="3" key="2">
    <citation type="submission" date="2025-09" db="UniProtKB">
        <authorList>
            <consortium name="Ensembl"/>
        </authorList>
    </citation>
    <scope>IDENTIFICATION</scope>
</reference>
<dbReference type="PANTHER" id="PTHR37863">
    <property type="entry name" value="COILED-COIL DOMAIN-CONTAINING PROTEIN 196-RELATED"/>
    <property type="match status" value="1"/>
</dbReference>
<keyword evidence="4" id="KW-1185">Reference proteome</keyword>
<dbReference type="InterPro" id="IPR038857">
    <property type="entry name" value="CCDC196"/>
</dbReference>
<dbReference type="GeneTree" id="ENSGT00390000007937"/>
<name>A0A8C3YX93_9CETA</name>
<feature type="compositionally biased region" description="Basic and acidic residues" evidence="2">
    <location>
        <begin position="135"/>
        <end position="144"/>
    </location>
</feature>